<dbReference type="Gene3D" id="2.10.80.10">
    <property type="entry name" value="Lipase, subunit A"/>
    <property type="match status" value="1"/>
</dbReference>
<feature type="region of interest" description="Disordered" evidence="1">
    <location>
        <begin position="113"/>
        <end position="170"/>
    </location>
</feature>
<dbReference type="AlphaFoldDB" id="A0A8X6UZV9"/>
<reference evidence="3" key="1">
    <citation type="submission" date="2020-08" db="EMBL/GenBank/DDBJ databases">
        <title>Multicomponent nature underlies the extraordinary mechanical properties of spider dragline silk.</title>
        <authorList>
            <person name="Kono N."/>
            <person name="Nakamura H."/>
            <person name="Mori M."/>
            <person name="Yoshida Y."/>
            <person name="Ohtoshi R."/>
            <person name="Malay A.D."/>
            <person name="Moran D.A.P."/>
            <person name="Tomita M."/>
            <person name="Numata K."/>
            <person name="Arakawa K."/>
        </authorList>
    </citation>
    <scope>NUCLEOTIDE SEQUENCE</scope>
</reference>
<evidence type="ECO:0000313" key="3">
    <source>
        <dbReference type="EMBL" id="GFX99211.1"/>
    </source>
</evidence>
<gene>
    <name evidence="3" type="ORF">TNCV_2493921</name>
</gene>
<organism evidence="3 4">
    <name type="scientific">Trichonephila clavipes</name>
    <name type="common">Golden silk orbweaver</name>
    <name type="synonym">Nephila clavipes</name>
    <dbReference type="NCBI Taxonomy" id="2585209"/>
    <lineage>
        <taxon>Eukaryota</taxon>
        <taxon>Metazoa</taxon>
        <taxon>Ecdysozoa</taxon>
        <taxon>Arthropoda</taxon>
        <taxon>Chelicerata</taxon>
        <taxon>Arachnida</taxon>
        <taxon>Araneae</taxon>
        <taxon>Araneomorphae</taxon>
        <taxon>Entelegynae</taxon>
        <taxon>Araneoidea</taxon>
        <taxon>Nephilidae</taxon>
        <taxon>Trichonephila</taxon>
    </lineage>
</organism>
<accession>A0A8X6UZV9</accession>
<proteinExistence type="predicted"/>
<feature type="compositionally biased region" description="Basic and acidic residues" evidence="1">
    <location>
        <begin position="122"/>
        <end position="162"/>
    </location>
</feature>
<feature type="signal peptide" evidence="2">
    <location>
        <begin position="1"/>
        <end position="35"/>
    </location>
</feature>
<evidence type="ECO:0000256" key="2">
    <source>
        <dbReference type="SAM" id="SignalP"/>
    </source>
</evidence>
<feature type="chain" id="PRO_5036502556" evidence="2">
    <location>
        <begin position="36"/>
        <end position="191"/>
    </location>
</feature>
<keyword evidence="2" id="KW-0732">Signal</keyword>
<dbReference type="EMBL" id="BMAU01021206">
    <property type="protein sequence ID" value="GFX99211.1"/>
    <property type="molecule type" value="Genomic_DNA"/>
</dbReference>
<keyword evidence="4" id="KW-1185">Reference proteome</keyword>
<name>A0A8X6UZV9_TRICX</name>
<evidence type="ECO:0000313" key="4">
    <source>
        <dbReference type="Proteomes" id="UP000887159"/>
    </source>
</evidence>
<evidence type="ECO:0000256" key="1">
    <source>
        <dbReference type="SAM" id="MobiDB-lite"/>
    </source>
</evidence>
<dbReference type="Proteomes" id="UP000887159">
    <property type="component" value="Unassembled WGS sequence"/>
</dbReference>
<comment type="caution">
    <text evidence="3">The sequence shown here is derived from an EMBL/GenBank/DDBJ whole genome shotgun (WGS) entry which is preliminary data.</text>
</comment>
<sequence>MLEFVSTSEKSSKEKKMNVFYLILIAGLLATAVLASDCPDVPCKNNKACVRNVGSTDCVHPAKKDKACSKKPGRKGVYDGQPPCADGLKCDTSLTVPVCNTFLCFNDDHDDDGDRDDGDARDDDHDDAHDGGHDGDRGDDHDDDRDGDHDHGDDDVHDRGDARDDDDELLFQEQDFRIHLKSTAWRRLKRG</sequence>
<protein>
    <submittedName>
        <fullName evidence="3">Uncharacterized protein</fullName>
    </submittedName>
</protein>